<sequence>MKEEYRIASENSRLSSEKGKKYYDRWLKGITLHPGDRVLVQNMMRNGGPEKLKSYWEKQIYVIKEQLNDSPVYKVSPENDPSKIRTLHRNLLHLVNDLPADLPVLSPISEMPPATEKGKNRMTRKTRSNTKRDTSLNSDTTDSEDENTYYWIRMPENTQKRAQNLQPMWSKERREQEELTFSSLRGPVRGKRESNQKEQPTETQADEEYLSVGEEPFVPEIVDKEYLPAETQASEEYLPVDEEAFVPESIHEDSGIIVLTNPHTTTQIPPSTEPKRPTRHRRPAQRLNYSHLGQPSLQTHTSVNTLGLNGTPAMPASSYSQYYAYPTPTYIPSLYIPTLFIPY</sequence>
<name>A0ABR3MA55_9TELE</name>
<evidence type="ECO:0000313" key="2">
    <source>
        <dbReference type="EMBL" id="KAL1261161.1"/>
    </source>
</evidence>
<proteinExistence type="predicted"/>
<protein>
    <submittedName>
        <fullName evidence="2">Uncharacterized protein</fullName>
    </submittedName>
</protein>
<evidence type="ECO:0000313" key="3">
    <source>
        <dbReference type="Proteomes" id="UP001558613"/>
    </source>
</evidence>
<feature type="region of interest" description="Disordered" evidence="1">
    <location>
        <begin position="262"/>
        <end position="282"/>
    </location>
</feature>
<comment type="caution">
    <text evidence="2">The sequence shown here is derived from an EMBL/GenBank/DDBJ whole genome shotgun (WGS) entry which is preliminary data.</text>
</comment>
<evidence type="ECO:0000256" key="1">
    <source>
        <dbReference type="SAM" id="MobiDB-lite"/>
    </source>
</evidence>
<dbReference type="EMBL" id="JAYMGO010000015">
    <property type="protein sequence ID" value="KAL1261161.1"/>
    <property type="molecule type" value="Genomic_DNA"/>
</dbReference>
<feature type="compositionally biased region" description="Basic residues" evidence="1">
    <location>
        <begin position="120"/>
        <end position="129"/>
    </location>
</feature>
<feature type="region of interest" description="Disordered" evidence="1">
    <location>
        <begin position="106"/>
        <end position="143"/>
    </location>
</feature>
<feature type="compositionally biased region" description="Basic and acidic residues" evidence="1">
    <location>
        <begin position="190"/>
        <end position="200"/>
    </location>
</feature>
<feature type="region of interest" description="Disordered" evidence="1">
    <location>
        <begin position="161"/>
        <end position="207"/>
    </location>
</feature>
<dbReference type="Proteomes" id="UP001558613">
    <property type="component" value="Unassembled WGS sequence"/>
</dbReference>
<reference evidence="2 3" key="1">
    <citation type="submission" date="2023-09" db="EMBL/GenBank/DDBJ databases">
        <authorList>
            <person name="Wang M."/>
        </authorList>
    </citation>
    <scope>NUCLEOTIDE SEQUENCE [LARGE SCALE GENOMIC DNA]</scope>
    <source>
        <strain evidence="2">GT-2023</strain>
        <tissue evidence="2">Liver</tissue>
    </source>
</reference>
<accession>A0ABR3MA55</accession>
<keyword evidence="3" id="KW-1185">Reference proteome</keyword>
<organism evidence="2 3">
    <name type="scientific">Cirrhinus molitorella</name>
    <name type="common">mud carp</name>
    <dbReference type="NCBI Taxonomy" id="172907"/>
    <lineage>
        <taxon>Eukaryota</taxon>
        <taxon>Metazoa</taxon>
        <taxon>Chordata</taxon>
        <taxon>Craniata</taxon>
        <taxon>Vertebrata</taxon>
        <taxon>Euteleostomi</taxon>
        <taxon>Actinopterygii</taxon>
        <taxon>Neopterygii</taxon>
        <taxon>Teleostei</taxon>
        <taxon>Ostariophysi</taxon>
        <taxon>Cypriniformes</taxon>
        <taxon>Cyprinidae</taxon>
        <taxon>Labeoninae</taxon>
        <taxon>Labeonini</taxon>
        <taxon>Cirrhinus</taxon>
    </lineage>
</organism>
<gene>
    <name evidence="2" type="ORF">QQF64_008988</name>
</gene>